<dbReference type="Pfam" id="PF03631">
    <property type="entry name" value="Virul_fac_BrkB"/>
    <property type="match status" value="1"/>
</dbReference>
<feature type="transmembrane region" description="Helical" evidence="6">
    <location>
        <begin position="144"/>
        <end position="166"/>
    </location>
</feature>
<dbReference type="AlphaFoldDB" id="A0A816E7R0"/>
<feature type="transmembrane region" description="Helical" evidence="6">
    <location>
        <begin position="207"/>
        <end position="226"/>
    </location>
</feature>
<dbReference type="EMBL" id="CAJNOR010009381">
    <property type="protein sequence ID" value="CAF1644064.1"/>
    <property type="molecule type" value="Genomic_DNA"/>
</dbReference>
<feature type="transmembrane region" description="Helical" evidence="6">
    <location>
        <begin position="238"/>
        <end position="259"/>
    </location>
</feature>
<evidence type="ECO:0000256" key="6">
    <source>
        <dbReference type="SAM" id="Phobius"/>
    </source>
</evidence>
<evidence type="ECO:0000313" key="8">
    <source>
        <dbReference type="Proteomes" id="UP000663828"/>
    </source>
</evidence>
<dbReference type="PANTHER" id="PTHR30213:SF0">
    <property type="entry name" value="UPF0761 MEMBRANE PROTEIN YIHY"/>
    <property type="match status" value="1"/>
</dbReference>
<evidence type="ECO:0000256" key="1">
    <source>
        <dbReference type="ARBA" id="ARBA00004651"/>
    </source>
</evidence>
<dbReference type="InterPro" id="IPR017039">
    <property type="entry name" value="Virul_fac_BrkB"/>
</dbReference>
<protein>
    <submittedName>
        <fullName evidence="7">Uncharacterized protein</fullName>
    </submittedName>
</protein>
<feature type="transmembrane region" description="Helical" evidence="6">
    <location>
        <begin position="178"/>
        <end position="195"/>
    </location>
</feature>
<feature type="transmembrane region" description="Helical" evidence="6">
    <location>
        <begin position="38"/>
        <end position="60"/>
    </location>
</feature>
<gene>
    <name evidence="7" type="ORF">XAT740_LOCUS53826</name>
</gene>
<sequence>MGGHSTKEKLNNFKHDVVQLIWKIVHDWSSSLATLIGYNLLISLLPMVLSLFSILSLIFANNVQAQENIRDRLIQTFPEGTLSDDISILFKSISDQAGVVFSVSFIIAVFGGSRLLVSIDNVLTIIYRLRERTAIQQNFHAIKLLLAFIILVPILILSASAPALIITKETAYETGSTLTSGIFGFTIIELVYLYVPDRKMYWGKTWAGALFAAIGFQILLTAFPIYVHNFMSTYAGQLGLAVITVLFFHFCGWLLVIGAQINAYFFEHIQPLPDGLGNVLSQSVDPEKVVLINDASQQKDSMITLTEGLSPHH</sequence>
<dbReference type="Proteomes" id="UP000663828">
    <property type="component" value="Unassembled WGS sequence"/>
</dbReference>
<keyword evidence="3 6" id="KW-0812">Transmembrane</keyword>
<keyword evidence="2" id="KW-1003">Cell membrane</keyword>
<keyword evidence="8" id="KW-1185">Reference proteome</keyword>
<keyword evidence="5 6" id="KW-0472">Membrane</keyword>
<comment type="subcellular location">
    <subcellularLocation>
        <location evidence="1">Cell membrane</location>
        <topology evidence="1">Multi-pass membrane protein</topology>
    </subcellularLocation>
</comment>
<evidence type="ECO:0000313" key="7">
    <source>
        <dbReference type="EMBL" id="CAF1644064.1"/>
    </source>
</evidence>
<comment type="caution">
    <text evidence="7">The sequence shown here is derived from an EMBL/GenBank/DDBJ whole genome shotgun (WGS) entry which is preliminary data.</text>
</comment>
<name>A0A816E7R0_ADIRI</name>
<dbReference type="PANTHER" id="PTHR30213">
    <property type="entry name" value="INNER MEMBRANE PROTEIN YHJD"/>
    <property type="match status" value="1"/>
</dbReference>
<dbReference type="GO" id="GO:0005886">
    <property type="term" value="C:plasma membrane"/>
    <property type="evidence" value="ECO:0007669"/>
    <property type="project" value="UniProtKB-SubCell"/>
</dbReference>
<evidence type="ECO:0000256" key="3">
    <source>
        <dbReference type="ARBA" id="ARBA00022692"/>
    </source>
</evidence>
<organism evidence="7 8">
    <name type="scientific">Adineta ricciae</name>
    <name type="common">Rotifer</name>
    <dbReference type="NCBI Taxonomy" id="249248"/>
    <lineage>
        <taxon>Eukaryota</taxon>
        <taxon>Metazoa</taxon>
        <taxon>Spiralia</taxon>
        <taxon>Gnathifera</taxon>
        <taxon>Rotifera</taxon>
        <taxon>Eurotatoria</taxon>
        <taxon>Bdelloidea</taxon>
        <taxon>Adinetida</taxon>
        <taxon>Adinetidae</taxon>
        <taxon>Adineta</taxon>
    </lineage>
</organism>
<evidence type="ECO:0000256" key="2">
    <source>
        <dbReference type="ARBA" id="ARBA00022475"/>
    </source>
</evidence>
<reference evidence="7" key="1">
    <citation type="submission" date="2021-02" db="EMBL/GenBank/DDBJ databases">
        <authorList>
            <person name="Nowell W R."/>
        </authorList>
    </citation>
    <scope>NUCLEOTIDE SEQUENCE</scope>
</reference>
<evidence type="ECO:0000256" key="5">
    <source>
        <dbReference type="ARBA" id="ARBA00023136"/>
    </source>
</evidence>
<accession>A0A816E7R0</accession>
<keyword evidence="4 6" id="KW-1133">Transmembrane helix</keyword>
<feature type="transmembrane region" description="Helical" evidence="6">
    <location>
        <begin position="99"/>
        <end position="123"/>
    </location>
</feature>
<proteinExistence type="predicted"/>
<evidence type="ECO:0000256" key="4">
    <source>
        <dbReference type="ARBA" id="ARBA00022989"/>
    </source>
</evidence>